<dbReference type="Proteomes" id="UP000301751">
    <property type="component" value="Unassembled WGS sequence"/>
</dbReference>
<dbReference type="Pfam" id="PF11981">
    <property type="entry name" value="DUF3482"/>
    <property type="match status" value="1"/>
</dbReference>
<dbReference type="OrthoDB" id="5406017at2"/>
<keyword evidence="3" id="KW-1185">Reference proteome</keyword>
<organism evidence="2 3">
    <name type="scientific">Pseudaquabacterium pictum</name>
    <dbReference type="NCBI Taxonomy" id="2315236"/>
    <lineage>
        <taxon>Bacteria</taxon>
        <taxon>Pseudomonadati</taxon>
        <taxon>Pseudomonadota</taxon>
        <taxon>Betaproteobacteria</taxon>
        <taxon>Burkholderiales</taxon>
        <taxon>Sphaerotilaceae</taxon>
        <taxon>Pseudaquabacterium</taxon>
    </lineage>
</organism>
<gene>
    <name evidence="2" type="ORF">AQPW35_09840</name>
</gene>
<dbReference type="InterPro" id="IPR027417">
    <property type="entry name" value="P-loop_NTPase"/>
</dbReference>
<dbReference type="EMBL" id="BJCL01000002">
    <property type="protein sequence ID" value="GCL61903.1"/>
    <property type="molecule type" value="Genomic_DNA"/>
</dbReference>
<evidence type="ECO:0000313" key="3">
    <source>
        <dbReference type="Proteomes" id="UP000301751"/>
    </source>
</evidence>
<sequence length="521" mass="54353">MTNTVSISLVSHTNVGKTTLARTLLGRDVGEVRDAAHVTEVAEPHLLVESPEGDRLLLWDTPGFGDSGRLARRLAQAGNPLGWVLTEVWDRWRDRPFWASQRAIRHVLGEADVALYLVNAAEQPDDAGYLAPELQVLGLLGKPVVVLLNQLGPPGSAAAEVQQLQQWQTHLAALAAQPGSAQVQAVLPLDAFARCWVQEGVLLQAVAAALPAGRQPAMQRLTAAWAQRQQTVWRQAMAMLAGRLARAAADRETLPDAGWRAPLQRLAAGLGQALGLPSGGDADPQARAMAALAARLDTDIRHGTDALIQLHGLAGQASGEVLDQLARHFARRMPVDEGRAALWGGAVAGALAGLKADIASGGLTLGGGLLAGGVLGALGAAGAARGVNKLRGVQAPLLAWDDAVLDGLLRAALLGYLAVAHHGRGRGDWQPTEPPAVWGEAVDAALAARRAAVQTLWRERAGWLADAPAAADLDRWQTAVAALLAEASADVLHQLYPDGARVAALRPAAGRAAASIQPAAS</sequence>
<evidence type="ECO:0000259" key="1">
    <source>
        <dbReference type="Pfam" id="PF01926"/>
    </source>
</evidence>
<evidence type="ECO:0000313" key="2">
    <source>
        <dbReference type="EMBL" id="GCL61903.1"/>
    </source>
</evidence>
<dbReference type="Gene3D" id="3.40.50.300">
    <property type="entry name" value="P-loop containing nucleotide triphosphate hydrolases"/>
    <property type="match status" value="1"/>
</dbReference>
<name>A0A480AKH4_9BURK</name>
<accession>A0A480AKH4</accession>
<reference evidence="3" key="1">
    <citation type="submission" date="2019-03" db="EMBL/GenBank/DDBJ databases">
        <title>Aquabacterium pictum sp.nov., the first bacteriochlorophyll a-containing freshwater bacterium in the genus Aquabacterium of the class Betaproteobacteria.</title>
        <authorList>
            <person name="Hirose S."/>
            <person name="Tank M."/>
            <person name="Hara E."/>
            <person name="Tamaki H."/>
            <person name="Takaichi S."/>
            <person name="Haruta S."/>
            <person name="Hanada S."/>
        </authorList>
    </citation>
    <scope>NUCLEOTIDE SEQUENCE [LARGE SCALE GENOMIC DNA]</scope>
    <source>
        <strain evidence="3">W35</strain>
    </source>
</reference>
<comment type="caution">
    <text evidence="2">The sequence shown here is derived from an EMBL/GenBank/DDBJ whole genome shotgun (WGS) entry which is preliminary data.</text>
</comment>
<feature type="domain" description="G" evidence="1">
    <location>
        <begin position="7"/>
        <end position="149"/>
    </location>
</feature>
<dbReference type="AlphaFoldDB" id="A0A480AKH4"/>
<protein>
    <recommendedName>
        <fullName evidence="1">G domain-containing protein</fullName>
    </recommendedName>
</protein>
<dbReference type="Pfam" id="PF01926">
    <property type="entry name" value="MMR_HSR1"/>
    <property type="match status" value="1"/>
</dbReference>
<proteinExistence type="predicted"/>
<dbReference type="RefSeq" id="WP_137731665.1">
    <property type="nucleotide sequence ID" value="NZ_BJCL01000002.1"/>
</dbReference>
<dbReference type="InterPro" id="IPR021871">
    <property type="entry name" value="DUF3482"/>
</dbReference>
<dbReference type="GO" id="GO:0005525">
    <property type="term" value="F:GTP binding"/>
    <property type="evidence" value="ECO:0007669"/>
    <property type="project" value="InterPro"/>
</dbReference>
<dbReference type="SUPFAM" id="SSF52540">
    <property type="entry name" value="P-loop containing nucleoside triphosphate hydrolases"/>
    <property type="match status" value="1"/>
</dbReference>
<dbReference type="InterPro" id="IPR006073">
    <property type="entry name" value="GTP-bd"/>
</dbReference>